<dbReference type="Pfam" id="PF13145">
    <property type="entry name" value="Rotamase_2"/>
    <property type="match status" value="1"/>
</dbReference>
<evidence type="ECO:0000313" key="3">
    <source>
        <dbReference type="EMBL" id="POR05263.1"/>
    </source>
</evidence>
<dbReference type="GO" id="GO:0003755">
    <property type="term" value="F:peptidyl-prolyl cis-trans isomerase activity"/>
    <property type="evidence" value="ECO:0007669"/>
    <property type="project" value="UniProtKB-KW"/>
</dbReference>
<comment type="caution">
    <text evidence="3">The sequence shown here is derived from an EMBL/GenBank/DDBJ whole genome shotgun (WGS) entry which is preliminary data.</text>
</comment>
<name>A0A2S4K0H2_9SPIO</name>
<evidence type="ECO:0000256" key="1">
    <source>
        <dbReference type="PROSITE-ProRule" id="PRU00278"/>
    </source>
</evidence>
<dbReference type="AlphaFoldDB" id="A0A2S4K0H2"/>
<dbReference type="RefSeq" id="WP_103679262.1">
    <property type="nucleotide sequence ID" value="NZ_LPWH01000004.1"/>
</dbReference>
<keyword evidence="4" id="KW-1185">Reference proteome</keyword>
<dbReference type="Gene3D" id="1.10.4030.10">
    <property type="entry name" value="Porin chaperone SurA, peptide-binding domain"/>
    <property type="match status" value="1"/>
</dbReference>
<gene>
    <name evidence="3" type="ORF">AU468_01885</name>
</gene>
<protein>
    <recommendedName>
        <fullName evidence="2">PpiC domain-containing protein</fullName>
    </recommendedName>
</protein>
<dbReference type="InterPro" id="IPR000297">
    <property type="entry name" value="PPIase_PpiC"/>
</dbReference>
<evidence type="ECO:0000313" key="4">
    <source>
        <dbReference type="Proteomes" id="UP000237350"/>
    </source>
</evidence>
<dbReference type="SUPFAM" id="SSF109998">
    <property type="entry name" value="Triger factor/SurA peptide-binding domain-like"/>
    <property type="match status" value="1"/>
</dbReference>
<dbReference type="PROSITE" id="PS50198">
    <property type="entry name" value="PPIC_PPIASE_2"/>
    <property type="match status" value="1"/>
</dbReference>
<dbReference type="Gene3D" id="3.10.50.40">
    <property type="match status" value="1"/>
</dbReference>
<dbReference type="SUPFAM" id="SSF54534">
    <property type="entry name" value="FKBP-like"/>
    <property type="match status" value="1"/>
</dbReference>
<dbReference type="Pfam" id="PF13624">
    <property type="entry name" value="SurA_N_3"/>
    <property type="match status" value="1"/>
</dbReference>
<sequence>MIHKAEQNSTIRAGRKEGALFLFLLGFIGLAGLPEAFSQVLDRPVAIVRLTSTVNIGQREIRQQTELLERQLGRTLTRENREEVLEAQIGDVLIRQAAERAQIRVTDDEVQQAVQLQRQQLERPVSDADFRRLVREQMGLTWEAYLEELRTRLIQERFIMERARESFGTIPDPTPREIRQVYEENAQQFTNPAMARFEHLFFDLRNRDTAQQEAARRKAAEVARNIERGRTTFQAQMRASLDDTSFSGGDFGYLVRGDDEARRRLGRSFVETVLDLEEGDVSGVLESNVGLHIVRITDRRSPRLLQLDDPLLPGESMTVRDQIRGYILSQRQQQLFQDSIQATLDELMEEAEIRRFPQHLDW</sequence>
<evidence type="ECO:0000259" key="2">
    <source>
        <dbReference type="PROSITE" id="PS50198"/>
    </source>
</evidence>
<dbReference type="PANTHER" id="PTHR47245">
    <property type="entry name" value="PEPTIDYLPROLYL ISOMERASE"/>
    <property type="match status" value="1"/>
</dbReference>
<dbReference type="Proteomes" id="UP000237350">
    <property type="component" value="Unassembled WGS sequence"/>
</dbReference>
<dbReference type="InterPro" id="IPR050245">
    <property type="entry name" value="PrsA_foldase"/>
</dbReference>
<proteinExistence type="predicted"/>
<keyword evidence="1" id="KW-0413">Isomerase</keyword>
<reference evidence="4" key="1">
    <citation type="submission" date="2015-12" db="EMBL/GenBank/DDBJ databases">
        <authorList>
            <person name="Lodha T.D."/>
            <person name="Chintalapati S."/>
            <person name="Chintalapati V.R."/>
            <person name="Sravanthi T."/>
        </authorList>
    </citation>
    <scope>NUCLEOTIDE SEQUENCE [LARGE SCALE GENOMIC DNA]</scope>
    <source>
        <strain evidence="4">JC133</strain>
    </source>
</reference>
<feature type="domain" description="PpiC" evidence="2">
    <location>
        <begin position="192"/>
        <end position="298"/>
    </location>
</feature>
<dbReference type="InterPro" id="IPR046357">
    <property type="entry name" value="PPIase_dom_sf"/>
</dbReference>
<organism evidence="3 4">
    <name type="scientific">Alkalispirochaeta sphaeroplastigenens</name>
    <dbReference type="NCBI Taxonomy" id="1187066"/>
    <lineage>
        <taxon>Bacteria</taxon>
        <taxon>Pseudomonadati</taxon>
        <taxon>Spirochaetota</taxon>
        <taxon>Spirochaetia</taxon>
        <taxon>Spirochaetales</taxon>
        <taxon>Spirochaetaceae</taxon>
        <taxon>Alkalispirochaeta</taxon>
    </lineage>
</organism>
<keyword evidence="1" id="KW-0697">Rotamase</keyword>
<dbReference type="EMBL" id="LPWH01000004">
    <property type="protein sequence ID" value="POR05263.1"/>
    <property type="molecule type" value="Genomic_DNA"/>
</dbReference>
<dbReference type="InterPro" id="IPR027304">
    <property type="entry name" value="Trigger_fact/SurA_dom_sf"/>
</dbReference>
<accession>A0A2S4K0H2</accession>
<dbReference type="OrthoDB" id="370337at2"/>
<dbReference type="PANTHER" id="PTHR47245:SF2">
    <property type="entry name" value="PEPTIDYL-PROLYL CIS-TRANS ISOMERASE HP_0175-RELATED"/>
    <property type="match status" value="1"/>
</dbReference>